<keyword evidence="3 6" id="KW-1133">Transmembrane helix</keyword>
<feature type="region of interest" description="Disordered" evidence="5">
    <location>
        <begin position="1"/>
        <end position="23"/>
    </location>
</feature>
<evidence type="ECO:0000313" key="7">
    <source>
        <dbReference type="EMBL" id="MDK4325056.1"/>
    </source>
</evidence>
<feature type="transmembrane region" description="Helical" evidence="6">
    <location>
        <begin position="286"/>
        <end position="306"/>
    </location>
</feature>
<comment type="subcellular location">
    <subcellularLocation>
        <location evidence="1">Membrane</location>
        <topology evidence="1">Multi-pass membrane protein</topology>
    </subcellularLocation>
</comment>
<organism evidence="7 8">
    <name type="scientific">Corynebacterium propinquum</name>
    <dbReference type="NCBI Taxonomy" id="43769"/>
    <lineage>
        <taxon>Bacteria</taxon>
        <taxon>Bacillati</taxon>
        <taxon>Actinomycetota</taxon>
        <taxon>Actinomycetes</taxon>
        <taxon>Mycobacteriales</taxon>
        <taxon>Corynebacteriaceae</taxon>
        <taxon>Corynebacterium</taxon>
    </lineage>
</organism>
<dbReference type="EMBL" id="JASNVP010000001">
    <property type="protein sequence ID" value="MDK4325056.1"/>
    <property type="molecule type" value="Genomic_DNA"/>
</dbReference>
<dbReference type="Proteomes" id="UP001226160">
    <property type="component" value="Unassembled WGS sequence"/>
</dbReference>
<keyword evidence="4 6" id="KW-0472">Membrane</keyword>
<evidence type="ECO:0000256" key="1">
    <source>
        <dbReference type="ARBA" id="ARBA00004141"/>
    </source>
</evidence>
<evidence type="ECO:0000256" key="4">
    <source>
        <dbReference type="ARBA" id="ARBA00023136"/>
    </source>
</evidence>
<feature type="transmembrane region" description="Helical" evidence="6">
    <location>
        <begin position="318"/>
        <end position="344"/>
    </location>
</feature>
<keyword evidence="2 6" id="KW-0812">Transmembrane</keyword>
<feature type="transmembrane region" description="Helical" evidence="6">
    <location>
        <begin position="59"/>
        <end position="80"/>
    </location>
</feature>
<protein>
    <recommendedName>
        <fullName evidence="9">Tellurite resistance protein</fullName>
    </recommendedName>
</protein>
<dbReference type="GO" id="GO:0055085">
    <property type="term" value="P:transmembrane transport"/>
    <property type="evidence" value="ECO:0007669"/>
    <property type="project" value="InterPro"/>
</dbReference>
<proteinExistence type="predicted"/>
<evidence type="ECO:0000256" key="6">
    <source>
        <dbReference type="SAM" id="Phobius"/>
    </source>
</evidence>
<name>A0AAP4BT50_9CORY</name>
<accession>A0AAP4BT50</accession>
<evidence type="ECO:0000256" key="2">
    <source>
        <dbReference type="ARBA" id="ARBA00022692"/>
    </source>
</evidence>
<dbReference type="Pfam" id="PF03595">
    <property type="entry name" value="SLAC1"/>
    <property type="match status" value="1"/>
</dbReference>
<feature type="transmembrane region" description="Helical" evidence="6">
    <location>
        <begin position="122"/>
        <end position="139"/>
    </location>
</feature>
<dbReference type="InterPro" id="IPR038665">
    <property type="entry name" value="Voltage-dep_anion_channel_sf"/>
</dbReference>
<dbReference type="GO" id="GO:0016020">
    <property type="term" value="C:membrane"/>
    <property type="evidence" value="ECO:0007669"/>
    <property type="project" value="UniProtKB-SubCell"/>
</dbReference>
<dbReference type="InterPro" id="IPR004695">
    <property type="entry name" value="SLAC1/Mae1/Ssu1/TehA"/>
</dbReference>
<evidence type="ECO:0008006" key="9">
    <source>
        <dbReference type="Google" id="ProtNLM"/>
    </source>
</evidence>
<gene>
    <name evidence="7" type="ORF">QPX54_00775</name>
</gene>
<feature type="transmembrane region" description="Helical" evidence="6">
    <location>
        <begin position="254"/>
        <end position="274"/>
    </location>
</feature>
<feature type="transmembrane region" description="Helical" evidence="6">
    <location>
        <begin position="185"/>
        <end position="210"/>
    </location>
</feature>
<evidence type="ECO:0000256" key="3">
    <source>
        <dbReference type="ARBA" id="ARBA00022989"/>
    </source>
</evidence>
<comment type="caution">
    <text evidence="7">The sequence shown here is derived from an EMBL/GenBank/DDBJ whole genome shotgun (WGS) entry which is preliminary data.</text>
</comment>
<reference evidence="7" key="1">
    <citation type="submission" date="2023-05" db="EMBL/GenBank/DDBJ databases">
        <title>Metabolic capabilities are highly conserved among human nasal-associated Corynebacterium species in pangenomic analyses.</title>
        <authorList>
            <person name="Tran T.H."/>
            <person name="Roberts A.Q."/>
            <person name="Escapa I.F."/>
            <person name="Gao W."/>
            <person name="Conlan S."/>
            <person name="Kong H."/>
            <person name="Segre J.A."/>
            <person name="Kelly M.S."/>
            <person name="Lemon K.P."/>
        </authorList>
    </citation>
    <scope>NUCLEOTIDE SEQUENCE</scope>
    <source>
        <strain evidence="7">KPL2654</strain>
    </source>
</reference>
<evidence type="ECO:0000256" key="5">
    <source>
        <dbReference type="SAM" id="MobiDB-lite"/>
    </source>
</evidence>
<evidence type="ECO:0000313" key="8">
    <source>
        <dbReference type="Proteomes" id="UP001226160"/>
    </source>
</evidence>
<dbReference type="AlphaFoldDB" id="A0AAP4BT50"/>
<dbReference type="Gene3D" id="1.50.10.150">
    <property type="entry name" value="Voltage-dependent anion channel"/>
    <property type="match status" value="1"/>
</dbReference>
<sequence>MGWVTKTPHLHHEPPAPRPKRTALSLPPAGPGWAASVMGTAALALGVEAYWGASAVGHAAAVAWYFVATAMLAWVIVGFVRHHNPPFVAEHLPAWAMTAMGVLSLSMATSAVLGWWWLHTVYWIFGTVLAFVVAVRYLAYLPSAQYSAANFTWALPLLAPAVAGAPAGTLSQHLTDTGGNGTLSFLVHAIGVVGLLMPLITAVPVLVAVYIGLARQKLKMPLNFTTIYWIPLGVIGQTTAGAQLLGRSAPWDHFAYVSGVGIMVIGIPILLIAASKHWPQVFHNSMAYNPTWWSCVFPVGTVVSGLNQLTNASGHNAWMIVGTPMLLLLIAHWCWAFFGGVLYVQQRRARQRQPS</sequence>
<feature type="transmembrane region" description="Helical" evidence="6">
    <location>
        <begin position="222"/>
        <end position="242"/>
    </location>
</feature>
<feature type="transmembrane region" description="Helical" evidence="6">
    <location>
        <begin position="30"/>
        <end position="53"/>
    </location>
</feature>
<feature type="transmembrane region" description="Helical" evidence="6">
    <location>
        <begin position="92"/>
        <end position="116"/>
    </location>
</feature>